<dbReference type="CDD" id="cd17352">
    <property type="entry name" value="MFS_MCT_SLC16"/>
    <property type="match status" value="1"/>
</dbReference>
<dbReference type="STRING" id="41427.A0A182J3C3"/>
<dbReference type="PANTHER" id="PTHR11360:SF284">
    <property type="entry name" value="EG:103B4.3 PROTEIN-RELATED"/>
    <property type="match status" value="1"/>
</dbReference>
<dbReference type="VEuPathDB" id="VectorBase:AATE010579"/>
<comment type="subcellular location">
    <subcellularLocation>
        <location evidence="1">Membrane</location>
        <topology evidence="1">Multi-pass membrane protein</topology>
    </subcellularLocation>
</comment>
<dbReference type="InterPro" id="IPR020846">
    <property type="entry name" value="MFS_dom"/>
</dbReference>
<dbReference type="InterPro" id="IPR036259">
    <property type="entry name" value="MFS_trans_sf"/>
</dbReference>
<dbReference type="SUPFAM" id="SSF103473">
    <property type="entry name" value="MFS general substrate transporter"/>
    <property type="match status" value="1"/>
</dbReference>
<name>A0A182J3C3_ANOAO</name>
<feature type="domain" description="Major facilitator superfamily (MFS) profile" evidence="2">
    <location>
        <begin position="428"/>
        <end position="628"/>
    </location>
</feature>
<dbReference type="PROSITE" id="PS50850">
    <property type="entry name" value="MFS"/>
    <property type="match status" value="1"/>
</dbReference>
<dbReference type="AlphaFoldDB" id="A0A182J3C3"/>
<protein>
    <recommendedName>
        <fullName evidence="2">Major facilitator superfamily (MFS) profile domain-containing protein</fullName>
    </recommendedName>
</protein>
<dbReference type="InterPro" id="IPR011701">
    <property type="entry name" value="MFS"/>
</dbReference>
<dbReference type="FunFam" id="1.20.1250.20:FF:000398">
    <property type="entry name" value="Monocarboxylate transporter 14"/>
    <property type="match status" value="1"/>
</dbReference>
<organism evidence="3">
    <name type="scientific">Anopheles atroparvus</name>
    <name type="common">European mosquito</name>
    <dbReference type="NCBI Taxonomy" id="41427"/>
    <lineage>
        <taxon>Eukaryota</taxon>
        <taxon>Metazoa</taxon>
        <taxon>Ecdysozoa</taxon>
        <taxon>Arthropoda</taxon>
        <taxon>Hexapoda</taxon>
        <taxon>Insecta</taxon>
        <taxon>Pterygota</taxon>
        <taxon>Neoptera</taxon>
        <taxon>Endopterygota</taxon>
        <taxon>Diptera</taxon>
        <taxon>Nematocera</taxon>
        <taxon>Culicoidea</taxon>
        <taxon>Culicidae</taxon>
        <taxon>Anophelinae</taxon>
        <taxon>Anopheles</taxon>
    </lineage>
</organism>
<evidence type="ECO:0000313" key="3">
    <source>
        <dbReference type="EnsemblMetazoa" id="AATE010579-PA.1"/>
    </source>
</evidence>
<accession>A0A182J3C3</accession>
<dbReference type="Pfam" id="PF07690">
    <property type="entry name" value="MFS_1"/>
    <property type="match status" value="2"/>
</dbReference>
<dbReference type="Gene3D" id="1.20.1250.20">
    <property type="entry name" value="MFS general substrate transporter like domains"/>
    <property type="match status" value="2"/>
</dbReference>
<sequence length="628" mass="66892">MTHGPPASRKRQQQQINTDIEQSVVEADSALPTPPDGGWGWMVVLASFSIHIITDGLTYSFGIFYSEFLTYFNEGKGYTAWIASILVGVTLCSGPISSSLVNRYGCRTVTIIGAIVAAASLMISSLATSVFMLFITIGLGTGMGLGLIYLPAIVSVTMYFERLRSLATGIAVCGSGLGTSIFAPLTEALIKRFGWQGALIWIGVIVLICVFLGMMFRPLTHETAPNAAAAAAAAVTVGSKEDEAAVPALQHSSAGRATPPVKPTILAGESGLKRSNSHSAMDVPKIDLNANGHSISGHNLDVERRVLPVDEAKRLGDSHPLLNEQQLLAATQQGAIKRAESGTMYRKDALYTGSVHNMASRQASQANLSVYERGSYGSVPGNSNGNGTGAQLAGANETEQCLGCIPCSKETCDTFREMMNFSIMKDPIFILFTMSNFLTSVGFNVPYVYLAAQAQVLGIDSQRASYLLGIIGIANTVGRIVLGYLSDKTWVNRLWVYNSSLALCGIATALSVFCLDFYWLAVYSAVYGFTIGAYVGLTSVILVDLLGLEKLTNAFGLLLLFQGIASFVGPPIAGWLYDYTLSYGPGFIMAGTTIALSGAMLFAIPTIQRYLARRRSSPNPTSGGIPLE</sequence>
<dbReference type="GO" id="GO:0008028">
    <property type="term" value="F:monocarboxylic acid transmembrane transporter activity"/>
    <property type="evidence" value="ECO:0007669"/>
    <property type="project" value="TreeGrafter"/>
</dbReference>
<dbReference type="EnsemblMetazoa" id="AATE010579-RA">
    <property type="protein sequence ID" value="AATE010579-PA.1"/>
    <property type="gene ID" value="AATE010579"/>
</dbReference>
<reference evidence="3" key="1">
    <citation type="submission" date="2022-08" db="UniProtKB">
        <authorList>
            <consortium name="EnsemblMetazoa"/>
        </authorList>
    </citation>
    <scope>IDENTIFICATION</scope>
    <source>
        <strain evidence="3">EBRO</strain>
    </source>
</reference>
<evidence type="ECO:0000259" key="2">
    <source>
        <dbReference type="PROSITE" id="PS50850"/>
    </source>
</evidence>
<proteinExistence type="predicted"/>
<evidence type="ECO:0000256" key="1">
    <source>
        <dbReference type="ARBA" id="ARBA00004141"/>
    </source>
</evidence>
<dbReference type="InterPro" id="IPR050327">
    <property type="entry name" value="Proton-linked_MCT"/>
</dbReference>
<dbReference type="PANTHER" id="PTHR11360">
    <property type="entry name" value="MONOCARBOXYLATE TRANSPORTER"/>
    <property type="match status" value="1"/>
</dbReference>
<dbReference type="GO" id="GO:0016020">
    <property type="term" value="C:membrane"/>
    <property type="evidence" value="ECO:0007669"/>
    <property type="project" value="UniProtKB-SubCell"/>
</dbReference>